<evidence type="ECO:0000313" key="3">
    <source>
        <dbReference type="EMBL" id="PFH61425.1"/>
    </source>
</evidence>
<dbReference type="GO" id="GO:0032543">
    <property type="term" value="P:mitochondrial translation"/>
    <property type="evidence" value="ECO:0007669"/>
    <property type="project" value="TreeGrafter"/>
</dbReference>
<accession>A0A2A9PIV5</accession>
<dbReference type="Pfam" id="PF20978">
    <property type="entry name" value="Gta3"/>
    <property type="match status" value="1"/>
</dbReference>
<keyword evidence="4" id="KW-1185">Reference proteome</keyword>
<protein>
    <recommendedName>
        <fullName evidence="2">Glutamyl-tRNA amidotransferase complex subunit Gta3 domain-containing protein</fullName>
    </recommendedName>
</protein>
<dbReference type="GO" id="GO:0005739">
    <property type="term" value="C:mitochondrion"/>
    <property type="evidence" value="ECO:0007669"/>
    <property type="project" value="TreeGrafter"/>
</dbReference>
<dbReference type="OrthoDB" id="5522061at2759"/>
<evidence type="ECO:0000259" key="2">
    <source>
        <dbReference type="Pfam" id="PF20978"/>
    </source>
</evidence>
<dbReference type="PANTHER" id="PTHR15004:SF0">
    <property type="entry name" value="GLUTAMYL-TRNA(GLN) AMIDOTRANSFERASE SUBUNIT C, MITOCHONDRIAL"/>
    <property type="match status" value="1"/>
</dbReference>
<dbReference type="PANTHER" id="PTHR15004">
    <property type="entry name" value="GLUTAMYL-TRNA(GLN) AMIDOTRANSFERASE SUBUNIT C, MITOCHONDRIAL"/>
    <property type="match status" value="1"/>
</dbReference>
<dbReference type="GO" id="GO:0006450">
    <property type="term" value="P:regulation of translational fidelity"/>
    <property type="evidence" value="ECO:0007669"/>
    <property type="project" value="InterPro"/>
</dbReference>
<evidence type="ECO:0000313" key="4">
    <source>
        <dbReference type="Proteomes" id="UP000037136"/>
    </source>
</evidence>
<dbReference type="AlphaFoldDB" id="A0A2A9PIV5"/>
<dbReference type="GO" id="GO:0070681">
    <property type="term" value="P:glutaminyl-tRNAGln biosynthesis via transamidation"/>
    <property type="evidence" value="ECO:0007669"/>
    <property type="project" value="TreeGrafter"/>
</dbReference>
<evidence type="ECO:0000256" key="1">
    <source>
        <dbReference type="SAM" id="MobiDB-lite"/>
    </source>
</evidence>
<reference evidence="3 4" key="1">
    <citation type="journal article" date="2015" name="BMC Genomics">
        <title>Gene expression during zombie ant biting behavior reflects the complexity underlying fungal parasitic behavioral manipulation.</title>
        <authorList>
            <person name="de Bekker C."/>
            <person name="Ohm R.A."/>
            <person name="Loreto R.G."/>
            <person name="Sebastian A."/>
            <person name="Albert I."/>
            <person name="Merrow M."/>
            <person name="Brachmann A."/>
            <person name="Hughes D.P."/>
        </authorList>
    </citation>
    <scope>NUCLEOTIDE SEQUENCE [LARGE SCALE GENOMIC DNA]</scope>
    <source>
        <strain evidence="3 4">SC16a</strain>
    </source>
</reference>
<gene>
    <name evidence="3" type="ORF">XA68_17411</name>
</gene>
<dbReference type="InterPro" id="IPR049545">
    <property type="entry name" value="Gta3_dom"/>
</dbReference>
<feature type="region of interest" description="Disordered" evidence="1">
    <location>
        <begin position="146"/>
        <end position="167"/>
    </location>
</feature>
<proteinExistence type="predicted"/>
<dbReference type="EMBL" id="LAZP02000072">
    <property type="protein sequence ID" value="PFH61425.1"/>
    <property type="molecule type" value="Genomic_DNA"/>
</dbReference>
<sequence>MAMFLYLYLGSRLAILRPIRTVSSLASRNPSAPIREMLSSPTWSVRSLCKPEPLADQSPPPATETISSTQLRQLLRLAALPPPKSEQEEQAMIVTLESQLRFVRAVQSIDTTGVEPLCRIGDETPEGVAERTIKLSDLRSALDNEVPVGHHKRSTRDRSKTHSESEDWDVLAAASRKAGRYFVVDCGKGNKDST</sequence>
<comment type="caution">
    <text evidence="3">The sequence shown here is derived from an EMBL/GenBank/DDBJ whole genome shotgun (WGS) entry which is preliminary data.</text>
</comment>
<dbReference type="Proteomes" id="UP000037136">
    <property type="component" value="Unassembled WGS sequence"/>
</dbReference>
<feature type="compositionally biased region" description="Basic and acidic residues" evidence="1">
    <location>
        <begin position="156"/>
        <end position="165"/>
    </location>
</feature>
<organism evidence="3 4">
    <name type="scientific">Ophiocordyceps unilateralis</name>
    <name type="common">Zombie-ant fungus</name>
    <name type="synonym">Torrubia unilateralis</name>
    <dbReference type="NCBI Taxonomy" id="268505"/>
    <lineage>
        <taxon>Eukaryota</taxon>
        <taxon>Fungi</taxon>
        <taxon>Dikarya</taxon>
        <taxon>Ascomycota</taxon>
        <taxon>Pezizomycotina</taxon>
        <taxon>Sordariomycetes</taxon>
        <taxon>Hypocreomycetidae</taxon>
        <taxon>Hypocreales</taxon>
        <taxon>Ophiocordycipitaceae</taxon>
        <taxon>Ophiocordyceps</taxon>
    </lineage>
</organism>
<name>A0A2A9PIV5_OPHUN</name>
<dbReference type="InterPro" id="IPR003837">
    <property type="entry name" value="GatC"/>
</dbReference>
<reference evidence="3 4" key="2">
    <citation type="journal article" date="2017" name="Sci. Rep.">
        <title>Ant-infecting Ophiocordyceps genomes reveal a high diversity of potential behavioral manipulation genes and a possible major role for enterotoxins.</title>
        <authorList>
            <person name="de Bekker C."/>
            <person name="Ohm R.A."/>
            <person name="Evans H.C."/>
            <person name="Brachmann A."/>
            <person name="Hughes D.P."/>
        </authorList>
    </citation>
    <scope>NUCLEOTIDE SEQUENCE [LARGE SCALE GENOMIC DNA]</scope>
    <source>
        <strain evidence="3 4">SC16a</strain>
    </source>
</reference>
<dbReference type="GO" id="GO:0030956">
    <property type="term" value="C:glutamyl-tRNA(Gln) amidotransferase complex"/>
    <property type="evidence" value="ECO:0007669"/>
    <property type="project" value="TreeGrafter"/>
</dbReference>
<feature type="domain" description="Glutamyl-tRNA amidotransferase complex subunit Gta3" evidence="2">
    <location>
        <begin position="58"/>
        <end position="117"/>
    </location>
</feature>